<keyword evidence="3" id="KW-1185">Reference proteome</keyword>
<dbReference type="InterPro" id="IPR002220">
    <property type="entry name" value="DapA-like"/>
</dbReference>
<dbReference type="EMBL" id="GL376570">
    <property type="status" value="NOT_ANNOTATED_CDS"/>
    <property type="molecule type" value="Genomic_DNA"/>
</dbReference>
<dbReference type="VEuPathDB" id="FungiDB:PYU1_G012987"/>
<dbReference type="Pfam" id="PF00701">
    <property type="entry name" value="DHDPS"/>
    <property type="match status" value="1"/>
</dbReference>
<protein>
    <submittedName>
        <fullName evidence="2">Uncharacterized protein</fullName>
    </submittedName>
</protein>
<dbReference type="Proteomes" id="UP000019132">
    <property type="component" value="Unassembled WGS sequence"/>
</dbReference>
<accession>K3X715</accession>
<evidence type="ECO:0000256" key="1">
    <source>
        <dbReference type="ARBA" id="ARBA00023239"/>
    </source>
</evidence>
<evidence type="ECO:0000313" key="2">
    <source>
        <dbReference type="EnsemblProtists" id="PYU1_T013014"/>
    </source>
</evidence>
<dbReference type="STRING" id="431595.K3X715"/>
<proteinExistence type="predicted"/>
<evidence type="ECO:0000313" key="3">
    <source>
        <dbReference type="Proteomes" id="UP000019132"/>
    </source>
</evidence>
<dbReference type="InterPro" id="IPR013785">
    <property type="entry name" value="Aldolase_TIM"/>
</dbReference>
<dbReference type="PANTHER" id="PTHR12128">
    <property type="entry name" value="DIHYDRODIPICOLINATE SYNTHASE"/>
    <property type="match status" value="1"/>
</dbReference>
<name>K3X715_GLOUD</name>
<organism evidence="2 3">
    <name type="scientific">Globisporangium ultimum (strain ATCC 200006 / CBS 805.95 / DAOM BR144)</name>
    <name type="common">Pythium ultimum</name>
    <dbReference type="NCBI Taxonomy" id="431595"/>
    <lineage>
        <taxon>Eukaryota</taxon>
        <taxon>Sar</taxon>
        <taxon>Stramenopiles</taxon>
        <taxon>Oomycota</taxon>
        <taxon>Peronosporomycetes</taxon>
        <taxon>Pythiales</taxon>
        <taxon>Pythiaceae</taxon>
        <taxon>Globisporangium</taxon>
    </lineage>
</organism>
<sequence>MSILSNAAPKKVLALTEAVQRGDYASARQVQRNNFFLINSLFVESNPAPTKAMLALMEKCSPAVRAPLVECSQETIALLKHQMKLNNVQ</sequence>
<dbReference type="HOGENOM" id="CLU_2459680_0_0_1"/>
<dbReference type="GO" id="GO:0008840">
    <property type="term" value="F:4-hydroxy-tetrahydrodipicolinate synthase activity"/>
    <property type="evidence" value="ECO:0007669"/>
    <property type="project" value="TreeGrafter"/>
</dbReference>
<dbReference type="InParanoid" id="K3X715"/>
<dbReference type="EnsemblProtists" id="PYU1_T013014">
    <property type="protein sequence ID" value="PYU1_T013014"/>
    <property type="gene ID" value="PYU1_G012987"/>
</dbReference>
<dbReference type="AlphaFoldDB" id="K3X715"/>
<reference evidence="3" key="2">
    <citation type="submission" date="2010-04" db="EMBL/GenBank/DDBJ databases">
        <authorList>
            <person name="Buell R."/>
            <person name="Hamilton J."/>
            <person name="Hostetler J."/>
        </authorList>
    </citation>
    <scope>NUCLEOTIDE SEQUENCE [LARGE SCALE GENOMIC DNA]</scope>
    <source>
        <strain evidence="3">DAOM:BR144</strain>
    </source>
</reference>
<dbReference type="SUPFAM" id="SSF51569">
    <property type="entry name" value="Aldolase"/>
    <property type="match status" value="1"/>
</dbReference>
<reference evidence="2" key="3">
    <citation type="submission" date="2015-02" db="UniProtKB">
        <authorList>
            <consortium name="EnsemblProtists"/>
        </authorList>
    </citation>
    <scope>IDENTIFICATION</scope>
    <source>
        <strain evidence="2">DAOM BR144</strain>
    </source>
</reference>
<keyword evidence="1" id="KW-0456">Lyase</keyword>
<reference evidence="3" key="1">
    <citation type="journal article" date="2010" name="Genome Biol.">
        <title>Genome sequence of the necrotrophic plant pathogen Pythium ultimum reveals original pathogenicity mechanisms and effector repertoire.</title>
        <authorList>
            <person name="Levesque C.A."/>
            <person name="Brouwer H."/>
            <person name="Cano L."/>
            <person name="Hamilton J.P."/>
            <person name="Holt C."/>
            <person name="Huitema E."/>
            <person name="Raffaele S."/>
            <person name="Robideau G.P."/>
            <person name="Thines M."/>
            <person name="Win J."/>
            <person name="Zerillo M.M."/>
            <person name="Beakes G.W."/>
            <person name="Boore J.L."/>
            <person name="Busam D."/>
            <person name="Dumas B."/>
            <person name="Ferriera S."/>
            <person name="Fuerstenberg S.I."/>
            <person name="Gachon C.M."/>
            <person name="Gaulin E."/>
            <person name="Govers F."/>
            <person name="Grenville-Briggs L."/>
            <person name="Horner N."/>
            <person name="Hostetler J."/>
            <person name="Jiang R.H."/>
            <person name="Johnson J."/>
            <person name="Krajaejun T."/>
            <person name="Lin H."/>
            <person name="Meijer H.J."/>
            <person name="Moore B."/>
            <person name="Morris P."/>
            <person name="Phuntmart V."/>
            <person name="Puiu D."/>
            <person name="Shetty J."/>
            <person name="Stajich J.E."/>
            <person name="Tripathy S."/>
            <person name="Wawra S."/>
            <person name="van West P."/>
            <person name="Whitty B.R."/>
            <person name="Coutinho P.M."/>
            <person name="Henrissat B."/>
            <person name="Martin F."/>
            <person name="Thomas P.D."/>
            <person name="Tyler B.M."/>
            <person name="De Vries R.P."/>
            <person name="Kamoun S."/>
            <person name="Yandell M."/>
            <person name="Tisserat N."/>
            <person name="Buell C.R."/>
        </authorList>
    </citation>
    <scope>NUCLEOTIDE SEQUENCE</scope>
    <source>
        <strain evidence="3">DAOM:BR144</strain>
    </source>
</reference>
<dbReference type="PANTHER" id="PTHR12128:SF66">
    <property type="entry name" value="4-HYDROXY-2-OXOGLUTARATE ALDOLASE, MITOCHONDRIAL"/>
    <property type="match status" value="1"/>
</dbReference>
<dbReference type="Gene3D" id="3.20.20.70">
    <property type="entry name" value="Aldolase class I"/>
    <property type="match status" value="1"/>
</dbReference>